<comment type="similarity">
    <text evidence="1 3">Belongs to the UDP-glycosyltransferase family.</text>
</comment>
<dbReference type="Pfam" id="PF00201">
    <property type="entry name" value="UDPGT"/>
    <property type="match status" value="1"/>
</dbReference>
<evidence type="ECO:0000256" key="4">
    <source>
        <dbReference type="RuleBase" id="RU362057"/>
    </source>
</evidence>
<accession>A0A3L6PHW2</accession>
<keyword evidence="2 3" id="KW-0808">Transferase</keyword>
<evidence type="ECO:0000256" key="3">
    <source>
        <dbReference type="RuleBase" id="RU003718"/>
    </source>
</evidence>
<dbReference type="CDD" id="cd03784">
    <property type="entry name" value="GT1_Gtf-like"/>
    <property type="match status" value="1"/>
</dbReference>
<dbReference type="PANTHER" id="PTHR48049">
    <property type="entry name" value="GLYCOSYLTRANSFERASE"/>
    <property type="match status" value="1"/>
</dbReference>
<dbReference type="InterPro" id="IPR002213">
    <property type="entry name" value="UDP_glucos_trans"/>
</dbReference>
<evidence type="ECO:0000313" key="5">
    <source>
        <dbReference type="EMBL" id="RLM58454.1"/>
    </source>
</evidence>
<dbReference type="InterPro" id="IPR035595">
    <property type="entry name" value="UDP_glycos_trans_CS"/>
</dbReference>
<dbReference type="Proteomes" id="UP000275267">
    <property type="component" value="Unassembled WGS sequence"/>
</dbReference>
<dbReference type="GO" id="GO:0035251">
    <property type="term" value="F:UDP-glucosyltransferase activity"/>
    <property type="evidence" value="ECO:0007669"/>
    <property type="project" value="InterPro"/>
</dbReference>
<protein>
    <recommendedName>
        <fullName evidence="4">Glycosyltransferase</fullName>
        <ecNumber evidence="4">2.4.1.-</ecNumber>
    </recommendedName>
</protein>
<comment type="caution">
    <text evidence="5">The sequence shown here is derived from an EMBL/GenBank/DDBJ whole genome shotgun (WGS) entry which is preliminary data.</text>
</comment>
<dbReference type="Gene3D" id="3.40.50.2000">
    <property type="entry name" value="Glycogen Phosphorylase B"/>
    <property type="match status" value="2"/>
</dbReference>
<dbReference type="EMBL" id="PQIB02000017">
    <property type="protein sequence ID" value="RLM58454.1"/>
    <property type="molecule type" value="Genomic_DNA"/>
</dbReference>
<dbReference type="SUPFAM" id="SSF53756">
    <property type="entry name" value="UDP-Glycosyltransferase/glycogen phosphorylase"/>
    <property type="match status" value="1"/>
</dbReference>
<dbReference type="InterPro" id="IPR050481">
    <property type="entry name" value="UDP-glycosyltransf_plant"/>
</dbReference>
<gene>
    <name evidence="5" type="ORF">C2845_PM18G11290</name>
</gene>
<dbReference type="OrthoDB" id="598955at2759"/>
<evidence type="ECO:0000256" key="1">
    <source>
        <dbReference type="ARBA" id="ARBA00009995"/>
    </source>
</evidence>
<name>A0A3L6PHW2_PANMI</name>
<dbReference type="PANTHER" id="PTHR48049:SF60">
    <property type="entry name" value="UDP-GLYCOSYLTRANSFERASE 91B1"/>
    <property type="match status" value="1"/>
</dbReference>
<proteinExistence type="inferred from homology"/>
<organism evidence="5 6">
    <name type="scientific">Panicum miliaceum</name>
    <name type="common">Proso millet</name>
    <name type="synonym">Broomcorn millet</name>
    <dbReference type="NCBI Taxonomy" id="4540"/>
    <lineage>
        <taxon>Eukaryota</taxon>
        <taxon>Viridiplantae</taxon>
        <taxon>Streptophyta</taxon>
        <taxon>Embryophyta</taxon>
        <taxon>Tracheophyta</taxon>
        <taxon>Spermatophyta</taxon>
        <taxon>Magnoliopsida</taxon>
        <taxon>Liliopsida</taxon>
        <taxon>Poales</taxon>
        <taxon>Poaceae</taxon>
        <taxon>PACMAD clade</taxon>
        <taxon>Panicoideae</taxon>
        <taxon>Panicodae</taxon>
        <taxon>Paniceae</taxon>
        <taxon>Panicinae</taxon>
        <taxon>Panicum</taxon>
        <taxon>Panicum sect. Panicum</taxon>
    </lineage>
</organism>
<dbReference type="EC" id="2.4.1.-" evidence="4"/>
<dbReference type="PROSITE" id="PS00375">
    <property type="entry name" value="UDPGT"/>
    <property type="match status" value="1"/>
</dbReference>
<keyword evidence="6" id="KW-1185">Reference proteome</keyword>
<dbReference type="AlphaFoldDB" id="A0A3L6PHW2"/>
<evidence type="ECO:0000256" key="2">
    <source>
        <dbReference type="ARBA" id="ARBA00022679"/>
    </source>
</evidence>
<evidence type="ECO:0000313" key="6">
    <source>
        <dbReference type="Proteomes" id="UP000275267"/>
    </source>
</evidence>
<keyword evidence="3" id="KW-0328">Glycosyltransferase</keyword>
<dbReference type="FunFam" id="3.40.50.2000:FF:000037">
    <property type="entry name" value="Glycosyltransferase"/>
    <property type="match status" value="1"/>
</dbReference>
<sequence>MDDGRRSSSSQAPLRVVICPWLGFGHMLPCLELAERLASRGHRVSFVSTPRNLARLPPLRRRDDDGSVDLVPLPLPRVEGLPDGAESTNDVPYDMAHLYWRAFDGLAAPFAEFLADWVIADTFHHWAATVALEHKVPCAMLLPTAAMIAALWPRRSPEHTEPAVPVFEEPEERPNGVHRFEWEARVHFFANYASGMSTARRCSLTLQRCTITAMRSCPEWEPEAFPEAAAVLGKPLVPLGLLPPPPPGGGRGADEGDATVRWLDAQPPGSVVYVALGSEVPLPAALAHELALGLELAGARFLWALRKPGGVADDEDALPPGFRQRTRGRGLVVMGWAPQVRVLAHAAVGAFLTHCGWSSLVEGLLFGHPLVMLPIFGDQWPNARAMEGRKVGVQVARDEDDGSFDRHGIAGAVRAVMLEEEAREVFVTNARKMQAIVADQERQERNFIGYFYLGWDRAPGSS</sequence>
<reference evidence="6" key="1">
    <citation type="journal article" date="2019" name="Nat. Commun.">
        <title>The genome of broomcorn millet.</title>
        <authorList>
            <person name="Zou C."/>
            <person name="Miki D."/>
            <person name="Li D."/>
            <person name="Tang Q."/>
            <person name="Xiao L."/>
            <person name="Rajput S."/>
            <person name="Deng P."/>
            <person name="Jia W."/>
            <person name="Huang R."/>
            <person name="Zhang M."/>
            <person name="Sun Y."/>
            <person name="Hu J."/>
            <person name="Fu X."/>
            <person name="Schnable P.S."/>
            <person name="Li F."/>
            <person name="Zhang H."/>
            <person name="Feng B."/>
            <person name="Zhu X."/>
            <person name="Liu R."/>
            <person name="Schnable J.C."/>
            <person name="Zhu J.-K."/>
            <person name="Zhang H."/>
        </authorList>
    </citation>
    <scope>NUCLEOTIDE SEQUENCE [LARGE SCALE GENOMIC DNA]</scope>
</reference>